<comment type="caution">
    <text evidence="5">The sequence shown here is derived from an EMBL/GenBank/DDBJ whole genome shotgun (WGS) entry which is preliminary data.</text>
</comment>
<evidence type="ECO:0000313" key="5">
    <source>
        <dbReference type="EMBL" id="CAF4339976.1"/>
    </source>
</evidence>
<dbReference type="InterPro" id="IPR043472">
    <property type="entry name" value="Macro_dom-like"/>
</dbReference>
<evidence type="ECO:0000313" key="8">
    <source>
        <dbReference type="Proteomes" id="UP000663873"/>
    </source>
</evidence>
<evidence type="ECO:0000259" key="1">
    <source>
        <dbReference type="PROSITE" id="PS51154"/>
    </source>
</evidence>
<proteinExistence type="predicted"/>
<dbReference type="Proteomes" id="UP000663833">
    <property type="component" value="Unassembled WGS sequence"/>
</dbReference>
<evidence type="ECO:0000313" key="7">
    <source>
        <dbReference type="EMBL" id="CAF4831082.1"/>
    </source>
</evidence>
<organism evidence="5 8">
    <name type="scientific">Rotaria socialis</name>
    <dbReference type="NCBI Taxonomy" id="392032"/>
    <lineage>
        <taxon>Eukaryota</taxon>
        <taxon>Metazoa</taxon>
        <taxon>Spiralia</taxon>
        <taxon>Gnathifera</taxon>
        <taxon>Rotifera</taxon>
        <taxon>Eurotatoria</taxon>
        <taxon>Bdelloidea</taxon>
        <taxon>Philodinida</taxon>
        <taxon>Philodinidae</taxon>
        <taxon>Rotaria</taxon>
    </lineage>
</organism>
<dbReference type="Proteomes" id="UP000663851">
    <property type="component" value="Unassembled WGS sequence"/>
</dbReference>
<dbReference type="InterPro" id="IPR002589">
    <property type="entry name" value="Macro_dom"/>
</dbReference>
<dbReference type="AlphaFoldDB" id="A0A820KD31"/>
<dbReference type="EMBL" id="CAJOBO010002134">
    <property type="protein sequence ID" value="CAF4433511.1"/>
    <property type="molecule type" value="Genomic_DNA"/>
</dbReference>
<accession>A0A820KD31</accession>
<evidence type="ECO:0000313" key="3">
    <source>
        <dbReference type="EMBL" id="CAF3370418.1"/>
    </source>
</evidence>
<dbReference type="OrthoDB" id="6077599at2759"/>
<dbReference type="PANTHER" id="PTHR11106:SF27">
    <property type="entry name" value="MACRO DOMAIN-CONTAINING PROTEIN"/>
    <property type="match status" value="1"/>
</dbReference>
<gene>
    <name evidence="6" type="ORF">HFQ381_LOCUS22537</name>
    <name evidence="3" type="ORF">KIK155_LOCUS5338</name>
    <name evidence="4" type="ORF">LUA448_LOCUS16519</name>
    <name evidence="2" type="ORF">TIS948_LOCUS7827</name>
    <name evidence="7" type="ORF">TOA249_LOCUS25299</name>
    <name evidence="5" type="ORF">UJA718_LOCUS15073</name>
</gene>
<dbReference type="EMBL" id="CAJOBP010002191">
    <property type="protein sequence ID" value="CAF4339976.1"/>
    <property type="molecule type" value="Genomic_DNA"/>
</dbReference>
<dbReference type="Proteomes" id="UP000663865">
    <property type="component" value="Unassembled WGS sequence"/>
</dbReference>
<dbReference type="SUPFAM" id="SSF52949">
    <property type="entry name" value="Macro domain-like"/>
    <property type="match status" value="1"/>
</dbReference>
<reference evidence="5" key="1">
    <citation type="submission" date="2021-02" db="EMBL/GenBank/DDBJ databases">
        <authorList>
            <person name="Nowell W R."/>
        </authorList>
    </citation>
    <scope>NUCLEOTIDE SEQUENCE</scope>
</reference>
<evidence type="ECO:0000313" key="4">
    <source>
        <dbReference type="EMBL" id="CAF3389381.1"/>
    </source>
</evidence>
<dbReference type="Proteomes" id="UP000663873">
    <property type="component" value="Unassembled WGS sequence"/>
</dbReference>
<dbReference type="Pfam" id="PF01661">
    <property type="entry name" value="Macro"/>
    <property type="match status" value="1"/>
</dbReference>
<dbReference type="Gene3D" id="3.40.220.10">
    <property type="entry name" value="Leucine Aminopeptidase, subunit E, domain 1"/>
    <property type="match status" value="1"/>
</dbReference>
<dbReference type="EMBL" id="CAJNYD010002056">
    <property type="protein sequence ID" value="CAF3389381.1"/>
    <property type="molecule type" value="Genomic_DNA"/>
</dbReference>
<evidence type="ECO:0000313" key="6">
    <source>
        <dbReference type="EMBL" id="CAF4433511.1"/>
    </source>
</evidence>
<dbReference type="Proteomes" id="UP000663838">
    <property type="component" value="Unassembled WGS sequence"/>
</dbReference>
<name>A0A820KD31_9BILA</name>
<dbReference type="PROSITE" id="PS51154">
    <property type="entry name" value="MACRO"/>
    <property type="match status" value="1"/>
</dbReference>
<dbReference type="PANTHER" id="PTHR11106">
    <property type="entry name" value="GANGLIOSIDE INDUCED DIFFERENTIATION ASSOCIATED PROTEIN 2-RELATED"/>
    <property type="match status" value="1"/>
</dbReference>
<dbReference type="EMBL" id="CAJOBS010002719">
    <property type="protein sequence ID" value="CAF4831082.1"/>
    <property type="molecule type" value="Genomic_DNA"/>
</dbReference>
<feature type="domain" description="Macro" evidence="1">
    <location>
        <begin position="28"/>
        <end position="215"/>
    </location>
</feature>
<dbReference type="Proteomes" id="UP000663825">
    <property type="component" value="Unassembled WGS sequence"/>
</dbReference>
<dbReference type="EMBL" id="CAJNYV010000603">
    <property type="protein sequence ID" value="CAF3370418.1"/>
    <property type="molecule type" value="Genomic_DNA"/>
</dbReference>
<sequence>MNDPHSKQSSHLDRKDHDDHLKSTNQLSLQIAQPMSFHHSLSVHFGNILGVDADCIVNAANEGLLGGGGVDHLIHQVAGPALAQFCFKLPVDSQGVRCSVGHSVITPGFMSKYKFIIHTVGPYLDEQGQIQPKLLADCYRTAFKLAIDHGCRSVVFPAIATGFYGYPMLEAAQITIETLNSMLQQLETGISINVCIAVFNDLEQQIWNSRFGENC</sequence>
<dbReference type="SMART" id="SM00506">
    <property type="entry name" value="A1pp"/>
    <property type="match status" value="1"/>
</dbReference>
<protein>
    <recommendedName>
        <fullName evidence="1">Macro domain-containing protein</fullName>
    </recommendedName>
</protein>
<evidence type="ECO:0000313" key="2">
    <source>
        <dbReference type="EMBL" id="CAF3117893.1"/>
    </source>
</evidence>
<dbReference type="EMBL" id="CAJNXB010000962">
    <property type="protein sequence ID" value="CAF3117893.1"/>
    <property type="molecule type" value="Genomic_DNA"/>
</dbReference>
<keyword evidence="8" id="KW-1185">Reference proteome</keyword>